<evidence type="ECO:0000313" key="2">
    <source>
        <dbReference type="Proteomes" id="UP000177565"/>
    </source>
</evidence>
<dbReference type="AlphaFoldDB" id="A0A1G2MR51"/>
<evidence type="ECO:0000313" key="1">
    <source>
        <dbReference type="EMBL" id="OHA26333.1"/>
    </source>
</evidence>
<dbReference type="SUPFAM" id="SSF53955">
    <property type="entry name" value="Lysozyme-like"/>
    <property type="match status" value="1"/>
</dbReference>
<accession>A0A1G2MR51</accession>
<dbReference type="InterPro" id="IPR023346">
    <property type="entry name" value="Lysozyme-like_dom_sf"/>
</dbReference>
<reference evidence="1 2" key="1">
    <citation type="journal article" date="2016" name="Nat. Commun.">
        <title>Thousands of microbial genomes shed light on interconnected biogeochemical processes in an aquifer system.</title>
        <authorList>
            <person name="Anantharaman K."/>
            <person name="Brown C.T."/>
            <person name="Hug L.A."/>
            <person name="Sharon I."/>
            <person name="Castelle C.J."/>
            <person name="Probst A.J."/>
            <person name="Thomas B.C."/>
            <person name="Singh A."/>
            <person name="Wilkins M.J."/>
            <person name="Karaoz U."/>
            <person name="Brodie E.L."/>
            <person name="Williams K.H."/>
            <person name="Hubbard S.S."/>
            <person name="Banfield J.F."/>
        </authorList>
    </citation>
    <scope>NUCLEOTIDE SEQUENCE [LARGE SCALE GENOMIC DNA]</scope>
</reference>
<organism evidence="1 2">
    <name type="scientific">Candidatus Taylorbacteria bacterium RIFCSPHIGHO2_02_FULL_46_13</name>
    <dbReference type="NCBI Taxonomy" id="1802312"/>
    <lineage>
        <taxon>Bacteria</taxon>
        <taxon>Candidatus Tayloriibacteriota</taxon>
    </lineage>
</organism>
<proteinExistence type="predicted"/>
<sequence length="156" mass="17456">MTFIGVATSFLMLSYGLSGQGTSSLQTTTIPMAPVADRSTEATTRFVDQNKREAMAKYLKEYFSDTPILADIAFCESTYRQLGMNGEVLRGNKDSDDIGVMQINLRYHGKQAEELGLDLQGLEGNLAYAKYLYQKQGVEPWRSSEKCWNQRNASKS</sequence>
<evidence type="ECO:0008006" key="3">
    <source>
        <dbReference type="Google" id="ProtNLM"/>
    </source>
</evidence>
<name>A0A1G2MR51_9BACT</name>
<dbReference type="EMBL" id="MHRQ01000022">
    <property type="protein sequence ID" value="OHA26333.1"/>
    <property type="molecule type" value="Genomic_DNA"/>
</dbReference>
<dbReference type="Proteomes" id="UP000177565">
    <property type="component" value="Unassembled WGS sequence"/>
</dbReference>
<protein>
    <recommendedName>
        <fullName evidence="3">Transglycosylase SLT domain-containing protein</fullName>
    </recommendedName>
</protein>
<comment type="caution">
    <text evidence="1">The sequence shown here is derived from an EMBL/GenBank/DDBJ whole genome shotgun (WGS) entry which is preliminary data.</text>
</comment>
<gene>
    <name evidence="1" type="ORF">A3C06_04815</name>
</gene>